<name>A0A1L9QR70_9CYAN</name>
<feature type="compositionally biased region" description="Polar residues" evidence="1">
    <location>
        <begin position="85"/>
        <end position="102"/>
    </location>
</feature>
<organism evidence="2 3">
    <name type="scientific">Roseofilum reptotaenium AO1-A</name>
    <dbReference type="NCBI Taxonomy" id="1925591"/>
    <lineage>
        <taxon>Bacteria</taxon>
        <taxon>Bacillati</taxon>
        <taxon>Cyanobacteriota</taxon>
        <taxon>Cyanophyceae</taxon>
        <taxon>Desertifilales</taxon>
        <taxon>Desertifilaceae</taxon>
        <taxon>Roseofilum</taxon>
    </lineage>
</organism>
<feature type="region of interest" description="Disordered" evidence="1">
    <location>
        <begin position="83"/>
        <end position="117"/>
    </location>
</feature>
<feature type="region of interest" description="Disordered" evidence="1">
    <location>
        <begin position="38"/>
        <end position="61"/>
    </location>
</feature>
<keyword evidence="3" id="KW-1185">Reference proteome</keyword>
<feature type="compositionally biased region" description="Polar residues" evidence="1">
    <location>
        <begin position="41"/>
        <end position="61"/>
    </location>
</feature>
<evidence type="ECO:0000313" key="3">
    <source>
        <dbReference type="Proteomes" id="UP000183940"/>
    </source>
</evidence>
<reference evidence="2" key="1">
    <citation type="submission" date="2016-10" db="EMBL/GenBank/DDBJ databases">
        <title>CRISPR-Cas defence system in Roseofilum reptotaenium: evidence of a bacteriophage-cyanobacterium arms race in the coral black band disease.</title>
        <authorList>
            <person name="Buerger P."/>
            <person name="Wood-Charlson E.M."/>
            <person name="Weynberg K.D."/>
            <person name="Willis B."/>
            <person name="Van Oppen M.J."/>
        </authorList>
    </citation>
    <scope>NUCLEOTIDE SEQUENCE [LARGE SCALE GENOMIC DNA]</scope>
    <source>
        <strain evidence="2">AO1-A</strain>
    </source>
</reference>
<accession>A0A1L9QR70</accession>
<sequence length="228" mass="24685">MRLNSTVALTLILLSMMFGAGIISAALGFNIGREALKGITQPDSSPTSTMVNRQPGTTGKTSVPILEEEEILKRVDTYIEGEGANESQDQSFQPTPDSSQQAIAEPKEPTLSLPGFPIATQDRGVTLEISAAYQQQDNLELDVKIRNDSPQMVRFLYSLLNITDNRGRSLTATTSGLPSQVPPNQEEFSGKVSVPVALLADAQHLSMKLTDYPDEELNLQVSGIPVVR</sequence>
<evidence type="ECO:0000256" key="1">
    <source>
        <dbReference type="SAM" id="MobiDB-lite"/>
    </source>
</evidence>
<comment type="caution">
    <text evidence="2">The sequence shown here is derived from an EMBL/GenBank/DDBJ whole genome shotgun (WGS) entry which is preliminary data.</text>
</comment>
<protein>
    <submittedName>
        <fullName evidence="2">Uncharacterized protein</fullName>
    </submittedName>
</protein>
<dbReference type="EMBL" id="MLAW01000020">
    <property type="protein sequence ID" value="OJJ25164.1"/>
    <property type="molecule type" value="Genomic_DNA"/>
</dbReference>
<proteinExistence type="predicted"/>
<gene>
    <name evidence="2" type="ORF">BI308_12485</name>
</gene>
<dbReference type="Proteomes" id="UP000183940">
    <property type="component" value="Unassembled WGS sequence"/>
</dbReference>
<dbReference type="STRING" id="1925591.BI308_12485"/>
<evidence type="ECO:0000313" key="2">
    <source>
        <dbReference type="EMBL" id="OJJ25164.1"/>
    </source>
</evidence>
<dbReference type="AlphaFoldDB" id="A0A1L9QR70"/>